<dbReference type="AlphaFoldDB" id="A0A6J6T0U5"/>
<organism evidence="8">
    <name type="scientific">freshwater metagenome</name>
    <dbReference type="NCBI Taxonomy" id="449393"/>
    <lineage>
        <taxon>unclassified sequences</taxon>
        <taxon>metagenomes</taxon>
        <taxon>ecological metagenomes</taxon>
    </lineage>
</organism>
<evidence type="ECO:0000256" key="3">
    <source>
        <dbReference type="ARBA" id="ARBA00022884"/>
    </source>
</evidence>
<dbReference type="InterPro" id="IPR019984">
    <property type="entry name" value="Ribosomal_uS17_bact/chlr"/>
</dbReference>
<dbReference type="EMBL" id="CAFAAV010000223">
    <property type="protein sequence ID" value="CAB4833319.1"/>
    <property type="molecule type" value="Genomic_DNA"/>
</dbReference>
<dbReference type="InterPro" id="IPR000266">
    <property type="entry name" value="Ribosomal_uS17"/>
</dbReference>
<dbReference type="PROSITE" id="PS00056">
    <property type="entry name" value="RIBOSOMAL_S17"/>
    <property type="match status" value="1"/>
</dbReference>
<dbReference type="EMBL" id="CAFBOL010000110">
    <property type="protein sequence ID" value="CAB5011296.1"/>
    <property type="molecule type" value="Genomic_DNA"/>
</dbReference>
<dbReference type="EMBL" id="CAEZYF010000024">
    <property type="protein sequence ID" value="CAB4740575.1"/>
    <property type="molecule type" value="Genomic_DNA"/>
</dbReference>
<evidence type="ECO:0000256" key="5">
    <source>
        <dbReference type="ARBA" id="ARBA00023274"/>
    </source>
</evidence>
<dbReference type="EMBL" id="CAESGF010000039">
    <property type="protein sequence ID" value="CAB4365650.1"/>
    <property type="molecule type" value="Genomic_DNA"/>
</dbReference>
<dbReference type="Pfam" id="PF00366">
    <property type="entry name" value="Ribosomal_S17"/>
    <property type="match status" value="1"/>
</dbReference>
<accession>A0A6J6T0U5</accession>
<dbReference type="GO" id="GO:0019843">
    <property type="term" value="F:rRNA binding"/>
    <property type="evidence" value="ECO:0007669"/>
    <property type="project" value="UniProtKB-KW"/>
</dbReference>
<reference evidence="8" key="1">
    <citation type="submission" date="2020-05" db="EMBL/GenBank/DDBJ databases">
        <authorList>
            <person name="Chiriac C."/>
            <person name="Salcher M."/>
            <person name="Ghai R."/>
            <person name="Kavagutti S V."/>
        </authorList>
    </citation>
    <scope>NUCLEOTIDE SEQUENCE</scope>
</reference>
<gene>
    <name evidence="8" type="ORF">UFOPK2656_02865</name>
    <name evidence="9" type="ORF">UFOPK3099_02332</name>
    <name evidence="10" type="ORF">UFOPK3651_03426</name>
    <name evidence="11" type="ORF">UFOPK3931_02832</name>
    <name evidence="7" type="ORF">UFOPK4189_03392</name>
</gene>
<dbReference type="CDD" id="cd00364">
    <property type="entry name" value="Ribosomal_uS17"/>
    <property type="match status" value="1"/>
</dbReference>
<evidence type="ECO:0000256" key="2">
    <source>
        <dbReference type="ARBA" id="ARBA00022730"/>
    </source>
</evidence>
<proteinExistence type="inferred from homology"/>
<dbReference type="NCBIfam" id="TIGR03635">
    <property type="entry name" value="uS17_bact"/>
    <property type="match status" value="1"/>
</dbReference>
<dbReference type="PANTHER" id="PTHR10744:SF1">
    <property type="entry name" value="SMALL RIBOSOMAL SUBUNIT PROTEIN US17M"/>
    <property type="match status" value="1"/>
</dbReference>
<dbReference type="PANTHER" id="PTHR10744">
    <property type="entry name" value="40S RIBOSOMAL PROTEIN S11 FAMILY MEMBER"/>
    <property type="match status" value="1"/>
</dbReference>
<dbReference type="NCBIfam" id="NF004123">
    <property type="entry name" value="PRK05610.1"/>
    <property type="match status" value="1"/>
</dbReference>
<evidence type="ECO:0000313" key="11">
    <source>
        <dbReference type="EMBL" id="CAB5011296.1"/>
    </source>
</evidence>
<name>A0A6J6T0U5_9ZZZZ</name>
<evidence type="ECO:0000313" key="10">
    <source>
        <dbReference type="EMBL" id="CAB4959710.1"/>
    </source>
</evidence>
<dbReference type="PRINTS" id="PR00973">
    <property type="entry name" value="RIBOSOMALS17"/>
</dbReference>
<dbReference type="GO" id="GO:0022627">
    <property type="term" value="C:cytosolic small ribosomal subunit"/>
    <property type="evidence" value="ECO:0007669"/>
    <property type="project" value="TreeGrafter"/>
</dbReference>
<dbReference type="Gene3D" id="2.40.50.140">
    <property type="entry name" value="Nucleic acid-binding proteins"/>
    <property type="match status" value="1"/>
</dbReference>
<dbReference type="SUPFAM" id="SSF50249">
    <property type="entry name" value="Nucleic acid-binding proteins"/>
    <property type="match status" value="1"/>
</dbReference>
<dbReference type="GO" id="GO:0003735">
    <property type="term" value="F:structural constituent of ribosome"/>
    <property type="evidence" value="ECO:0007669"/>
    <property type="project" value="InterPro"/>
</dbReference>
<evidence type="ECO:0000256" key="6">
    <source>
        <dbReference type="SAM" id="MobiDB-lite"/>
    </source>
</evidence>
<protein>
    <submittedName>
        <fullName evidence="8">Unannotated protein</fullName>
    </submittedName>
</protein>
<dbReference type="InterPro" id="IPR012340">
    <property type="entry name" value="NA-bd_OB-fold"/>
</dbReference>
<keyword evidence="5" id="KW-0687">Ribonucleoprotein</keyword>
<dbReference type="EMBL" id="CAFBMT010000043">
    <property type="protein sequence ID" value="CAB4959710.1"/>
    <property type="molecule type" value="Genomic_DNA"/>
</dbReference>
<dbReference type="HAMAP" id="MF_01345_B">
    <property type="entry name" value="Ribosomal_uS17_B"/>
    <property type="match status" value="1"/>
</dbReference>
<dbReference type="GO" id="GO:0006412">
    <property type="term" value="P:translation"/>
    <property type="evidence" value="ECO:0007669"/>
    <property type="project" value="InterPro"/>
</dbReference>
<keyword evidence="4" id="KW-0689">Ribosomal protein</keyword>
<keyword evidence="2" id="KW-0699">rRNA-binding</keyword>
<evidence type="ECO:0000256" key="4">
    <source>
        <dbReference type="ARBA" id="ARBA00022980"/>
    </source>
</evidence>
<evidence type="ECO:0000313" key="9">
    <source>
        <dbReference type="EMBL" id="CAB4833319.1"/>
    </source>
</evidence>
<evidence type="ECO:0000313" key="8">
    <source>
        <dbReference type="EMBL" id="CAB4740575.1"/>
    </source>
</evidence>
<keyword evidence="3" id="KW-0694">RNA-binding</keyword>
<dbReference type="InterPro" id="IPR019979">
    <property type="entry name" value="Ribosomal_uS17_CS"/>
</dbReference>
<evidence type="ECO:0000313" key="7">
    <source>
        <dbReference type="EMBL" id="CAB4365650.1"/>
    </source>
</evidence>
<evidence type="ECO:0000256" key="1">
    <source>
        <dbReference type="ARBA" id="ARBA00010254"/>
    </source>
</evidence>
<sequence>MSEEQNEAETNERNNRKTREGLVVSNKMDKTAVVAVIERVRHPKYGKFMMRTKKLYVHDESNDVNIGDKVRVMETRPLSKNKRWRVVEILERAK</sequence>
<comment type="similarity">
    <text evidence="1">Belongs to the universal ribosomal protein uS17 family.</text>
</comment>
<feature type="compositionally biased region" description="Basic and acidic residues" evidence="6">
    <location>
        <begin position="10"/>
        <end position="20"/>
    </location>
</feature>
<feature type="region of interest" description="Disordered" evidence="6">
    <location>
        <begin position="1"/>
        <end position="24"/>
    </location>
</feature>